<dbReference type="HOGENOM" id="CLU_2645761_0_0_2"/>
<dbReference type="AlphaFoldDB" id="C7NVZ5"/>
<sequence>MGTGWTLTDLPTPARSTANRSTTPVSAHGSPSADEALPFVNSFALAPPYDVLEEHGFECVTYNLLPDLWEMEVEHG</sequence>
<evidence type="ECO:0000313" key="3">
    <source>
        <dbReference type="Proteomes" id="UP000001746"/>
    </source>
</evidence>
<feature type="region of interest" description="Disordered" evidence="1">
    <location>
        <begin position="1"/>
        <end position="32"/>
    </location>
</feature>
<proteinExistence type="predicted"/>
<evidence type="ECO:0000256" key="1">
    <source>
        <dbReference type="SAM" id="MobiDB-lite"/>
    </source>
</evidence>
<dbReference type="STRING" id="485914.Hmuk_2011"/>
<dbReference type="KEGG" id="hmu:Hmuk_2011"/>
<protein>
    <submittedName>
        <fullName evidence="2">Uncharacterized protein</fullName>
    </submittedName>
</protein>
<dbReference type="eggNOG" id="arCOG03929">
    <property type="taxonomic scope" value="Archaea"/>
</dbReference>
<evidence type="ECO:0000313" key="2">
    <source>
        <dbReference type="EMBL" id="ACV48124.1"/>
    </source>
</evidence>
<organism evidence="2 3">
    <name type="scientific">Halomicrobium mukohataei (strain ATCC 700874 / DSM 12286 / JCM 9738 / NCIMB 13541)</name>
    <name type="common">Haloarcula mukohataei</name>
    <dbReference type="NCBI Taxonomy" id="485914"/>
    <lineage>
        <taxon>Archaea</taxon>
        <taxon>Methanobacteriati</taxon>
        <taxon>Methanobacteriota</taxon>
        <taxon>Stenosarchaea group</taxon>
        <taxon>Halobacteria</taxon>
        <taxon>Halobacteriales</taxon>
        <taxon>Haloarculaceae</taxon>
        <taxon>Halomicrobium</taxon>
    </lineage>
</organism>
<feature type="compositionally biased region" description="Polar residues" evidence="1">
    <location>
        <begin position="14"/>
        <end position="25"/>
    </location>
</feature>
<dbReference type="EMBL" id="CP001688">
    <property type="protein sequence ID" value="ACV48124.1"/>
    <property type="molecule type" value="Genomic_DNA"/>
</dbReference>
<gene>
    <name evidence="2" type="ordered locus">Hmuk_2011</name>
</gene>
<dbReference type="Proteomes" id="UP000001746">
    <property type="component" value="Chromosome"/>
</dbReference>
<reference evidence="2 3" key="1">
    <citation type="journal article" date="2009" name="Stand. Genomic Sci.">
        <title>Complete genome sequence of Halomicrobium mukohataei type strain (arg-2).</title>
        <authorList>
            <person name="Tindall B.J."/>
            <person name="Schneider S."/>
            <person name="Lapidus A."/>
            <person name="Copeland A."/>
            <person name="Glavina Del Rio T."/>
            <person name="Nolan M."/>
            <person name="Lucas S."/>
            <person name="Chen F."/>
            <person name="Tice H."/>
            <person name="Cheng J.F."/>
            <person name="Saunders E."/>
            <person name="Bruce D."/>
            <person name="Goodwin L."/>
            <person name="Pitluck S."/>
            <person name="Mikhailova N."/>
            <person name="Pati A."/>
            <person name="Ivanova N."/>
            <person name="Mavrommatis K."/>
            <person name="Chen A."/>
            <person name="Palaniappan K."/>
            <person name="Chain P."/>
            <person name="Land M."/>
            <person name="Hauser L."/>
            <person name="Chang Y.J."/>
            <person name="Jeffries C.D."/>
            <person name="Brettin T."/>
            <person name="Han C."/>
            <person name="Rohde M."/>
            <person name="Goker M."/>
            <person name="Bristow J."/>
            <person name="Eisen J.A."/>
            <person name="Markowitz V."/>
            <person name="Hugenholtz P."/>
            <person name="Klenk H.P."/>
            <person name="Kyrpides N.C."/>
            <person name="Detter J.C."/>
        </authorList>
    </citation>
    <scope>NUCLEOTIDE SEQUENCE [LARGE SCALE GENOMIC DNA]</scope>
    <source>
        <strain evidence="3">ATCC 700874 / DSM 12286 / JCM 9738 / NCIMB 13541</strain>
    </source>
</reference>
<name>C7NVZ5_HALMD</name>
<accession>C7NVZ5</accession>
<keyword evidence="3" id="KW-1185">Reference proteome</keyword>